<accession>A0A507B4Q2</accession>
<feature type="region of interest" description="Disordered" evidence="8">
    <location>
        <begin position="318"/>
        <end position="459"/>
    </location>
</feature>
<dbReference type="STRING" id="1093900.A0A507B4Q2"/>
<feature type="transmembrane region" description="Helical" evidence="7">
    <location>
        <begin position="7"/>
        <end position="33"/>
    </location>
</feature>
<evidence type="ECO:0000256" key="7">
    <source>
        <dbReference type="RuleBase" id="RU367100"/>
    </source>
</evidence>
<evidence type="ECO:0000256" key="3">
    <source>
        <dbReference type="ARBA" id="ARBA00021353"/>
    </source>
</evidence>
<evidence type="ECO:0000256" key="8">
    <source>
        <dbReference type="SAM" id="MobiDB-lite"/>
    </source>
</evidence>
<dbReference type="AlphaFoldDB" id="A0A507B4Q2"/>
<feature type="compositionally biased region" description="Polar residues" evidence="8">
    <location>
        <begin position="361"/>
        <end position="400"/>
    </location>
</feature>
<feature type="region of interest" description="Disordered" evidence="8">
    <location>
        <begin position="135"/>
        <end position="156"/>
    </location>
</feature>
<gene>
    <name evidence="7" type="primary">DLT1</name>
    <name evidence="9" type="ORF">E0L32_007346</name>
</gene>
<dbReference type="InterPro" id="IPR038869">
    <property type="entry name" value="DLT1"/>
</dbReference>
<evidence type="ECO:0000256" key="2">
    <source>
        <dbReference type="ARBA" id="ARBA00005550"/>
    </source>
</evidence>
<comment type="caution">
    <text evidence="9">The sequence shown here is derived from an EMBL/GenBank/DDBJ whole genome shotgun (WGS) entry which is preliminary data.</text>
</comment>
<feature type="compositionally biased region" description="Basic and acidic residues" evidence="8">
    <location>
        <begin position="327"/>
        <end position="340"/>
    </location>
</feature>
<dbReference type="PANTHER" id="PTHR40021:SF1">
    <property type="entry name" value="DEFECT AT LOW TEMPERATURE PROTEIN 1"/>
    <property type="match status" value="1"/>
</dbReference>
<evidence type="ECO:0000256" key="5">
    <source>
        <dbReference type="ARBA" id="ARBA00022989"/>
    </source>
</evidence>
<dbReference type="EMBL" id="SKBQ01000045">
    <property type="protein sequence ID" value="TPX11848.1"/>
    <property type="molecule type" value="Genomic_DNA"/>
</dbReference>
<protein>
    <recommendedName>
        <fullName evidence="3 7">Defect at low temperature protein 1</fullName>
    </recommendedName>
</protein>
<feature type="transmembrane region" description="Helical" evidence="7">
    <location>
        <begin position="45"/>
        <end position="67"/>
    </location>
</feature>
<dbReference type="InParanoid" id="A0A507B4Q2"/>
<keyword evidence="5 7" id="KW-1133">Transmembrane helix</keyword>
<organism evidence="9 10">
    <name type="scientific">Thyridium curvatum</name>
    <dbReference type="NCBI Taxonomy" id="1093900"/>
    <lineage>
        <taxon>Eukaryota</taxon>
        <taxon>Fungi</taxon>
        <taxon>Dikarya</taxon>
        <taxon>Ascomycota</taxon>
        <taxon>Pezizomycotina</taxon>
        <taxon>Sordariomycetes</taxon>
        <taxon>Sordariomycetidae</taxon>
        <taxon>Thyridiales</taxon>
        <taxon>Thyridiaceae</taxon>
        <taxon>Thyridium</taxon>
    </lineage>
</organism>
<sequence>MAASSKLFFRIIYGTFYTFLHILLLVLLLVIPGDIVNQGFKRNNFYPLFIVIGGYGLTIVVVVFVYFMRLYVNRSVLNSIPKSWIPIEKGDVHKDVRKMIVLSLSRSAAIAFAARPRVAPPALPQDIPAEVDEVYEEGEEAGRKSTQASGLKKEPTVEDEMGIHLPTVFPVWGEIEHYGWSSPELLDLPNLQYSSVISELPNLIEAKALTLAPPDPMAQTDPPGLDPEAVGLLQRPANMALREYLSHLVDIGVLEALSDTADFISLYEYARFCTRPISNASFRALMRHFAEVLRSMQPLDPAVLADLLLSEDDASFQTRSEGGGADSLHDLHIPRSHDDSSSIAGSFSTSSSGSHVWHRPSQPNRTPSANTWTQYRTAPTTPKSRMTALSRTSSISSFAQTRHPYPVSQPSSASLRSGASGDSVIRLSDRRDPGDLPYVLSVPSMGTDTLDFSGPRTAS</sequence>
<dbReference type="GO" id="GO:0016020">
    <property type="term" value="C:membrane"/>
    <property type="evidence" value="ECO:0007669"/>
    <property type="project" value="UniProtKB-SubCell"/>
</dbReference>
<name>A0A507B4Q2_9PEZI</name>
<comment type="similarity">
    <text evidence="2 7">Belongs to the DLT1 family.</text>
</comment>
<dbReference type="OrthoDB" id="4096362at2759"/>
<proteinExistence type="inferred from homology"/>
<keyword evidence="4 7" id="KW-0812">Transmembrane</keyword>
<evidence type="ECO:0000256" key="6">
    <source>
        <dbReference type="ARBA" id="ARBA00023136"/>
    </source>
</evidence>
<dbReference type="Proteomes" id="UP000319257">
    <property type="component" value="Unassembled WGS sequence"/>
</dbReference>
<feature type="compositionally biased region" description="Polar residues" evidence="8">
    <location>
        <begin position="408"/>
        <end position="417"/>
    </location>
</feature>
<keyword evidence="6 7" id="KW-0472">Membrane</keyword>
<reference evidence="9 10" key="1">
    <citation type="submission" date="2019-06" db="EMBL/GenBank/DDBJ databases">
        <title>Draft genome sequence of the filamentous fungus Phialemoniopsis curvata isolated from diesel fuel.</title>
        <authorList>
            <person name="Varaljay V.A."/>
            <person name="Lyon W.J."/>
            <person name="Crouch A.L."/>
            <person name="Drake C.E."/>
            <person name="Hollomon J.M."/>
            <person name="Nadeau L.J."/>
            <person name="Nunn H.S."/>
            <person name="Stevenson B.S."/>
            <person name="Bojanowski C.L."/>
            <person name="Crookes-Goodson W.J."/>
        </authorList>
    </citation>
    <scope>NUCLEOTIDE SEQUENCE [LARGE SCALE GENOMIC DNA]</scope>
    <source>
        <strain evidence="9 10">D216</strain>
    </source>
</reference>
<comment type="function">
    <text evidence="1 7">Required for growth under high-pressure and low-temperature conditions.</text>
</comment>
<evidence type="ECO:0000313" key="10">
    <source>
        <dbReference type="Proteomes" id="UP000319257"/>
    </source>
</evidence>
<evidence type="ECO:0000313" key="9">
    <source>
        <dbReference type="EMBL" id="TPX11848.1"/>
    </source>
</evidence>
<keyword evidence="10" id="KW-1185">Reference proteome</keyword>
<evidence type="ECO:0000256" key="4">
    <source>
        <dbReference type="ARBA" id="ARBA00022692"/>
    </source>
</evidence>
<feature type="compositionally biased region" description="Low complexity" evidence="8">
    <location>
        <begin position="341"/>
        <end position="355"/>
    </location>
</feature>
<dbReference type="PANTHER" id="PTHR40021">
    <property type="entry name" value="DEFECT AT LOW TEMPERATURE PROTEIN 1"/>
    <property type="match status" value="1"/>
</dbReference>
<evidence type="ECO:0000256" key="1">
    <source>
        <dbReference type="ARBA" id="ARBA00002489"/>
    </source>
</evidence>
<comment type="subcellular location">
    <subcellularLocation>
        <location evidence="7">Membrane</location>
        <topology evidence="7">Multi-pass membrane protein</topology>
    </subcellularLocation>
</comment>